<protein>
    <submittedName>
        <fullName evidence="1">Uncharacterized protein</fullName>
    </submittedName>
</protein>
<sequence>MFRFFCISNVAFALEENSLIHNYSRRSNLTSNKVVHTLKKQSQAQSYWHNYCLYKTKYYNVTIV</sequence>
<comment type="caution">
    <text evidence="1">The sequence shown here is derived from an EMBL/GenBank/DDBJ whole genome shotgun (WGS) entry which is preliminary data.</text>
</comment>
<accession>A0A1J5S9K7</accession>
<reference evidence="1" key="1">
    <citation type="submission" date="2016-10" db="EMBL/GenBank/DDBJ databases">
        <title>Sequence of Gallionella enrichment culture.</title>
        <authorList>
            <person name="Poehlein A."/>
            <person name="Muehling M."/>
            <person name="Daniel R."/>
        </authorList>
    </citation>
    <scope>NUCLEOTIDE SEQUENCE</scope>
</reference>
<dbReference type="EMBL" id="MLJW01000056">
    <property type="protein sequence ID" value="OIR04619.1"/>
    <property type="molecule type" value="Genomic_DNA"/>
</dbReference>
<proteinExistence type="predicted"/>
<gene>
    <name evidence="1" type="ORF">GALL_132890</name>
</gene>
<dbReference type="AlphaFoldDB" id="A0A1J5S9K7"/>
<evidence type="ECO:0000313" key="1">
    <source>
        <dbReference type="EMBL" id="OIR04619.1"/>
    </source>
</evidence>
<name>A0A1J5S9K7_9ZZZZ</name>
<organism evidence="1">
    <name type="scientific">mine drainage metagenome</name>
    <dbReference type="NCBI Taxonomy" id="410659"/>
    <lineage>
        <taxon>unclassified sequences</taxon>
        <taxon>metagenomes</taxon>
        <taxon>ecological metagenomes</taxon>
    </lineage>
</organism>